<evidence type="ECO:0000256" key="1">
    <source>
        <dbReference type="SAM" id="MobiDB-lite"/>
    </source>
</evidence>
<feature type="region of interest" description="Disordered" evidence="1">
    <location>
        <begin position="39"/>
        <end position="86"/>
    </location>
</feature>
<reference evidence="3" key="1">
    <citation type="journal article" date="2019" name="Int. J. Syst. Evol. Microbiol.">
        <title>The Global Catalogue of Microorganisms (GCM) 10K type strain sequencing project: providing services to taxonomists for standard genome sequencing and annotation.</title>
        <authorList>
            <consortium name="The Broad Institute Genomics Platform"/>
            <consortium name="The Broad Institute Genome Sequencing Center for Infectious Disease"/>
            <person name="Wu L."/>
            <person name="Ma J."/>
        </authorList>
    </citation>
    <scope>NUCLEOTIDE SEQUENCE [LARGE SCALE GENOMIC DNA]</scope>
    <source>
        <strain evidence="3">JCM 11136</strain>
    </source>
</reference>
<protein>
    <recommendedName>
        <fullName evidence="4">ATP-grasp-modified RiPP</fullName>
    </recommendedName>
</protein>
<evidence type="ECO:0000313" key="2">
    <source>
        <dbReference type="EMBL" id="GAA0916178.1"/>
    </source>
</evidence>
<accession>A0ABP3Z6G9</accession>
<sequence length="86" mass="9354">MPEEHTRPWGLSRMTPLPPAPPASYRTVHLDPVTQQAVYVDQNGKPIEAGRHGTNKQTSKAQTTGGSDGQNPTPPDETTVTDYDND</sequence>
<dbReference type="InterPro" id="IPR026496">
    <property type="entry name" value="GRASP_targ"/>
</dbReference>
<dbReference type="Proteomes" id="UP001501578">
    <property type="component" value="Unassembled WGS sequence"/>
</dbReference>
<dbReference type="InterPro" id="IPR025843">
    <property type="entry name" value="Actino_peptide"/>
</dbReference>
<proteinExistence type="predicted"/>
<gene>
    <name evidence="2" type="ORF">GCM10009560_11150</name>
</gene>
<dbReference type="NCBIfam" id="TIGR04186">
    <property type="entry name" value="GRASP_targ"/>
    <property type="match status" value="1"/>
</dbReference>
<organism evidence="2 3">
    <name type="scientific">Nonomuraea longicatena</name>
    <dbReference type="NCBI Taxonomy" id="83682"/>
    <lineage>
        <taxon>Bacteria</taxon>
        <taxon>Bacillati</taxon>
        <taxon>Actinomycetota</taxon>
        <taxon>Actinomycetes</taxon>
        <taxon>Streptosporangiales</taxon>
        <taxon>Streptosporangiaceae</taxon>
        <taxon>Nonomuraea</taxon>
    </lineage>
</organism>
<evidence type="ECO:0008006" key="4">
    <source>
        <dbReference type="Google" id="ProtNLM"/>
    </source>
</evidence>
<dbReference type="Pfam" id="PF14408">
    <property type="entry name" value="Actino_peptide"/>
    <property type="match status" value="1"/>
</dbReference>
<feature type="compositionally biased region" description="Polar residues" evidence="1">
    <location>
        <begin position="55"/>
        <end position="86"/>
    </location>
</feature>
<comment type="caution">
    <text evidence="2">The sequence shown here is derived from an EMBL/GenBank/DDBJ whole genome shotgun (WGS) entry which is preliminary data.</text>
</comment>
<evidence type="ECO:0000313" key="3">
    <source>
        <dbReference type="Proteomes" id="UP001501578"/>
    </source>
</evidence>
<keyword evidence="3" id="KW-1185">Reference proteome</keyword>
<feature type="region of interest" description="Disordered" evidence="1">
    <location>
        <begin position="1"/>
        <end position="26"/>
    </location>
</feature>
<dbReference type="EMBL" id="BAAAHQ010000004">
    <property type="protein sequence ID" value="GAA0916178.1"/>
    <property type="molecule type" value="Genomic_DNA"/>
</dbReference>
<dbReference type="RefSeq" id="WP_343948606.1">
    <property type="nucleotide sequence ID" value="NZ_BAAAHQ010000004.1"/>
</dbReference>
<name>A0ABP3Z6G9_9ACTN</name>